<name>A0ABU9RLH1_9BURK</name>
<dbReference type="InterPro" id="IPR007362">
    <property type="entry name" value="DUF429"/>
</dbReference>
<organism evidence="1 2">
    <name type="scientific">Paraburkholderia ferrariae</name>
    <dbReference type="NCBI Taxonomy" id="386056"/>
    <lineage>
        <taxon>Bacteria</taxon>
        <taxon>Pseudomonadati</taxon>
        <taxon>Pseudomonadota</taxon>
        <taxon>Betaproteobacteria</taxon>
        <taxon>Burkholderiales</taxon>
        <taxon>Burkholderiaceae</taxon>
        <taxon>Paraburkholderia</taxon>
    </lineage>
</organism>
<evidence type="ECO:0000313" key="2">
    <source>
        <dbReference type="Proteomes" id="UP001489897"/>
    </source>
</evidence>
<sequence>MNTRTVAGIDVGGDKKGCHLVILEGSRAFRPADTKTPQEMLRACLEYGVQAVGIDAPCQWGIERKGRRAERELARQRIFSFATPTRQRADENPGRFYRWMFNGEAIYQVFSSDYPLLTSRDFQGGRVSFETFPHAVTCALRGKEGTSAKEKRRQRPEVLESAMIDASGLKSIDDFDAALCALTARYLVEGRTYAYGDVNGGYIHVPIPLALNTY</sequence>
<accession>A0ABU9RLH1</accession>
<dbReference type="Proteomes" id="UP001489897">
    <property type="component" value="Unassembled WGS sequence"/>
</dbReference>
<reference evidence="1 2" key="1">
    <citation type="submission" date="2024-01" db="EMBL/GenBank/DDBJ databases">
        <title>The diversity of rhizobia nodulating Mimosa spp. in eleven states of Brazil covering several biomes is determined by host plant, location, and edaphic factors.</title>
        <authorList>
            <person name="Rouws L."/>
            <person name="Barauna A."/>
            <person name="Beukes C."/>
            <person name="De Faria S.M."/>
            <person name="Gross E."/>
            <person name="Dos Reis Junior F.B."/>
            <person name="Simon M."/>
            <person name="Maluk M."/>
            <person name="Odee D.W."/>
            <person name="Kenicer G."/>
            <person name="Young J.P.W."/>
            <person name="Reis V.M."/>
            <person name="Zilli J."/>
            <person name="James E.K."/>
        </authorList>
    </citation>
    <scope>NUCLEOTIDE SEQUENCE [LARGE SCALE GENOMIC DNA]</scope>
    <source>
        <strain evidence="1 2">JPY167</strain>
    </source>
</reference>
<dbReference type="Pfam" id="PF04250">
    <property type="entry name" value="DUF429"/>
    <property type="match status" value="1"/>
</dbReference>
<gene>
    <name evidence="1" type="ORF">VSR73_05540</name>
</gene>
<dbReference type="RefSeq" id="WP_342946059.1">
    <property type="nucleotide sequence ID" value="NZ_JAYMRV010000002.1"/>
</dbReference>
<dbReference type="EMBL" id="JAYMRV010000002">
    <property type="protein sequence ID" value="MEM5420527.1"/>
    <property type="molecule type" value="Genomic_DNA"/>
</dbReference>
<evidence type="ECO:0000313" key="1">
    <source>
        <dbReference type="EMBL" id="MEM5420527.1"/>
    </source>
</evidence>
<proteinExistence type="predicted"/>
<protein>
    <submittedName>
        <fullName evidence="1">DUF429 domain-containing protein</fullName>
    </submittedName>
</protein>
<comment type="caution">
    <text evidence="1">The sequence shown here is derived from an EMBL/GenBank/DDBJ whole genome shotgun (WGS) entry which is preliminary data.</text>
</comment>
<keyword evidence="2" id="KW-1185">Reference proteome</keyword>